<evidence type="ECO:0000313" key="1">
    <source>
        <dbReference type="EMBL" id="GJC88674.1"/>
    </source>
</evidence>
<organism evidence="1 2">
    <name type="scientific">Colletotrichum liriopes</name>
    <dbReference type="NCBI Taxonomy" id="708192"/>
    <lineage>
        <taxon>Eukaryota</taxon>
        <taxon>Fungi</taxon>
        <taxon>Dikarya</taxon>
        <taxon>Ascomycota</taxon>
        <taxon>Pezizomycotina</taxon>
        <taxon>Sordariomycetes</taxon>
        <taxon>Hypocreomycetidae</taxon>
        <taxon>Glomerellales</taxon>
        <taxon>Glomerellaceae</taxon>
        <taxon>Colletotrichum</taxon>
        <taxon>Colletotrichum spaethianum species complex</taxon>
    </lineage>
</organism>
<dbReference type="AlphaFoldDB" id="A0AA37LXS6"/>
<dbReference type="Proteomes" id="UP001055172">
    <property type="component" value="Unassembled WGS sequence"/>
</dbReference>
<name>A0AA37LXS6_9PEZI</name>
<accession>A0AA37LXS6</accession>
<proteinExistence type="predicted"/>
<sequence>MAYKPLLLTETALQRLKDCNAENTTLADSWASDQVVIVACEPTSAYKTARVSVSPALQLDVLSPAANIADN</sequence>
<evidence type="ECO:0000313" key="2">
    <source>
        <dbReference type="Proteomes" id="UP001055172"/>
    </source>
</evidence>
<reference evidence="1 2" key="1">
    <citation type="submission" date="2021-07" db="EMBL/GenBank/DDBJ databases">
        <title>Genome data of Colletotrichum spaethianum.</title>
        <authorList>
            <person name="Utami Y.D."/>
            <person name="Hiruma K."/>
        </authorList>
    </citation>
    <scope>NUCLEOTIDE SEQUENCE [LARGE SCALE GENOMIC DNA]</scope>
    <source>
        <strain evidence="1 2">MAFF 242679</strain>
    </source>
</reference>
<gene>
    <name evidence="1" type="ORF">ColLi_11512</name>
</gene>
<protein>
    <submittedName>
        <fullName evidence="1">Uncharacterized protein</fullName>
    </submittedName>
</protein>
<dbReference type="EMBL" id="BPPX01000034">
    <property type="protein sequence ID" value="GJC88674.1"/>
    <property type="molecule type" value="Genomic_DNA"/>
</dbReference>
<keyword evidence="2" id="KW-1185">Reference proteome</keyword>
<comment type="caution">
    <text evidence="1">The sequence shown here is derived from an EMBL/GenBank/DDBJ whole genome shotgun (WGS) entry which is preliminary data.</text>
</comment>